<name>A0A812SMN9_9DINO</name>
<evidence type="ECO:0000313" key="1">
    <source>
        <dbReference type="EMBL" id="CAE7484049.1"/>
    </source>
</evidence>
<dbReference type="SUPFAM" id="SSF53649">
    <property type="entry name" value="Alkaline phosphatase-like"/>
    <property type="match status" value="1"/>
</dbReference>
<dbReference type="SUPFAM" id="SSF55856">
    <property type="entry name" value="Cytochrome b5-like heme/steroid binding domain"/>
    <property type="match status" value="1"/>
</dbReference>
<dbReference type="EMBL" id="CAJNDS010002457">
    <property type="protein sequence ID" value="CAE7484049.1"/>
    <property type="molecule type" value="Genomic_DNA"/>
</dbReference>
<accession>A0A812SMN9</accession>
<dbReference type="InterPro" id="IPR010869">
    <property type="entry name" value="DUF1501"/>
</dbReference>
<dbReference type="InterPro" id="IPR014917">
    <property type="entry name" value="DUF1800"/>
</dbReference>
<protein>
    <submittedName>
        <fullName evidence="1">RbcL protein</fullName>
    </submittedName>
</protein>
<dbReference type="Proteomes" id="UP000604046">
    <property type="component" value="Unassembled WGS sequence"/>
</dbReference>
<dbReference type="InterPro" id="IPR017850">
    <property type="entry name" value="Alkaline_phosphatase_core_sf"/>
</dbReference>
<dbReference type="Pfam" id="PF08811">
    <property type="entry name" value="DUF1800"/>
    <property type="match status" value="2"/>
</dbReference>
<proteinExistence type="predicted"/>
<dbReference type="PANTHER" id="PTHR43737">
    <property type="entry name" value="BLL7424 PROTEIN"/>
    <property type="match status" value="1"/>
</dbReference>
<dbReference type="Pfam" id="PF07394">
    <property type="entry name" value="DUF1501"/>
    <property type="match status" value="1"/>
</dbReference>
<gene>
    <name evidence="1" type="primary">rbcL</name>
    <name evidence="1" type="ORF">SNAT2548_LOCUS27166</name>
</gene>
<dbReference type="PANTHER" id="PTHR43737:SF1">
    <property type="entry name" value="DUF1501 DOMAIN-CONTAINING PROTEIN"/>
    <property type="match status" value="1"/>
</dbReference>
<keyword evidence="2" id="KW-1185">Reference proteome</keyword>
<reference evidence="1" key="1">
    <citation type="submission" date="2021-02" db="EMBL/GenBank/DDBJ databases">
        <authorList>
            <person name="Dougan E. K."/>
            <person name="Rhodes N."/>
            <person name="Thang M."/>
            <person name="Chan C."/>
        </authorList>
    </citation>
    <scope>NUCLEOTIDE SEQUENCE</scope>
</reference>
<comment type="caution">
    <text evidence="1">The sequence shown here is derived from an EMBL/GenBank/DDBJ whole genome shotgun (WGS) entry which is preliminary data.</text>
</comment>
<organism evidence="1 2">
    <name type="scientific">Symbiodinium natans</name>
    <dbReference type="NCBI Taxonomy" id="878477"/>
    <lineage>
        <taxon>Eukaryota</taxon>
        <taxon>Sar</taxon>
        <taxon>Alveolata</taxon>
        <taxon>Dinophyceae</taxon>
        <taxon>Suessiales</taxon>
        <taxon>Symbiodiniaceae</taxon>
        <taxon>Symbiodinium</taxon>
    </lineage>
</organism>
<evidence type="ECO:0000313" key="2">
    <source>
        <dbReference type="Proteomes" id="UP000604046"/>
    </source>
</evidence>
<dbReference type="OrthoDB" id="411021at2759"/>
<dbReference type="InterPro" id="IPR036400">
    <property type="entry name" value="Cyt_B5-like_heme/steroid_sf"/>
</dbReference>
<sequence length="1846" mass="203556">MKMVFSGPPRIQATFGPTKATLKELEGVDYDAWLEAQLSMPPTLLRSHYRARANPRVAEDKPAGVPRTSCEPGSRWLQVAFTSADVGARVVANGAQIFVAGALRTSLDAAYTKNALPPPMSCTSVGRDWWQWQPHRTCENQIRRWTCSGDASWTLDKSCQQECFDGGYRYDGDDCSPGWPNFNFTGYLCSVGPAAAVGNQIELSTNAACEDNDKIFMLNPGLWVDGLTDAAGSFETVRPSVIVLTQSPANCEFGEFIQVNGQTFRHESRLKLLDVTRPAEACVAVPKTPLNVDGCEVQAGRVCDLARGADSAMILNSSTLQLISEHANRYIFAVSGLSTTLSPCGTLARWKLLDCQAASCTATSLQASDVTLLSNALSTQTGGLRDVYVNCQSVPAASVVQVGGDTFQHVHIHEGNVYDFTDWVSAHPGGSSAITKWSSSGYKLQYPGNHPMDRFETQVRGNVLQYIGKEDSEVRYLDLPTNLKTEALALELASTNSQNLSLACPSPGETANNPQLGNNMPFYYRFLDFSDLRNDMDFDHPSEYEHRGRPRIPRTSAWFNQVSTAPDQLRQRMAWALSQILVVGLGGFTYSEMHELWMNYYDILVRHAFGNYLDLLREVTFNPLMGEYLSFLRNTAFDHDQNYPDENYAREVMQLFSIGTVKLNQDGSFVLDSSGNPEATYDNEDITTFASVLTGFDRQEWRSNIEMVPSTSAGRNIIDAMRMVSRWHDAYPKMDLHGNYLGDGYPLCSDMLDDQFLRKGARYEFVTVSQEAASSVMTLRPDSALYKALCSADGSGPCRFNASIVLQTDLTCYQEECSTTRPLVVQVGDAFYEFMPPPCVHFFFFEGRIATGSASRRQWSSRRICTNPATFVGGAYCCAGCSNIPPAYFYQRDDGKVYDCVNRSDGAFTGSGCNIQGPGSWWDQNKWCELRCDQLNLSYGGPCVRDYEEAHVCGYHQEYMSYESAERRCASQGLNICDRGTKLTTCGLNDDDAQVWTQETCTTNITVDEVGRVSSQRTEKMKMNKLRVRWTSGFPDVSACPAGCGSLGSSCECPVRVVTRAVFDRIPGATELSTLAVGALPPQQACSHCGDVKAYTTGGTFDEKTVFEYQGKFYRNIESLVYVGDKSFRNPPRFGLEEEVNELSARWEIESLLEHLVNHPNTPTFIGLRLIQRFVTSNPTPGYVSDVAEAFKTGTYQGHTFSGRRGDLAATIAAILLHPEAVGAASRRGALREPLIKLVHFLRALDFEDSAGREILFQELQPLIGQGPFESPSVFNFYRSDYQSSSMPADVVAPEAQIMDASNMVNFLNGMLSLVKHGGITHCDGGFGIDTKTCEQNSFKHGLNITQSGATQVLSELDLLLTGGRMTNATRAVARASLEAWDKEEHQVKAAQEAVLLAPEFHTLGSPLPQGVRSEDSQSNTETAAPRSYKALINLYLNGGADTFNLLVPLDCALHDEYVAVRGPAALLNAELLEIQTTGQACSKFGVHHKLPVIRQLYQDGKAAFVSNVGSLVEPLNRNEYDNGLKSVCAGLFSHSDQTEAAQTLKCQIRGSAPKGVGGRMADALSSGTQQFRTASYSLSGRQTWAQGVDINQISVARSGEVPTLNNYTGRRQLLEDLSQTAYGNIYCEEYARNLGKWVDSNQVLSDQLQTANLSTTWPTDIEDWSRRQTLLSFQTVAKLIASREARKVERDFFYVELRGFDTHNDVRPVMEELFGNLNFALEAFVAELKAQGVWDATTLVTSSDFGRTLTSNGKGTDHGWAGNYVVLGGAVKGGQVYNRFPASLAEGNNQDAGRGRMIPEYPWENVLMPIAEWMGVESSHQRDVFPNIQNFNASHILATNVLFAS</sequence>